<proteinExistence type="predicted"/>
<evidence type="ECO:0000313" key="2">
    <source>
        <dbReference type="EMBL" id="TNN24261.1"/>
    </source>
</evidence>
<accession>A0A4Z2E677</accession>
<evidence type="ECO:0000313" key="3">
    <source>
        <dbReference type="Proteomes" id="UP000314294"/>
    </source>
</evidence>
<dbReference type="Proteomes" id="UP000314294">
    <property type="component" value="Unassembled WGS sequence"/>
</dbReference>
<reference evidence="2 3" key="1">
    <citation type="submission" date="2019-03" db="EMBL/GenBank/DDBJ databases">
        <title>First draft genome of Liparis tanakae, snailfish: a comprehensive survey of snailfish specific genes.</title>
        <authorList>
            <person name="Kim W."/>
            <person name="Song I."/>
            <person name="Jeong J.-H."/>
            <person name="Kim D."/>
            <person name="Kim S."/>
            <person name="Ryu S."/>
            <person name="Song J.Y."/>
            <person name="Lee S.K."/>
        </authorList>
    </citation>
    <scope>NUCLEOTIDE SEQUENCE [LARGE SCALE GENOMIC DNA]</scope>
    <source>
        <tissue evidence="2">Muscle</tissue>
    </source>
</reference>
<feature type="compositionally biased region" description="Basic and acidic residues" evidence="1">
    <location>
        <begin position="12"/>
        <end position="29"/>
    </location>
</feature>
<feature type="region of interest" description="Disordered" evidence="1">
    <location>
        <begin position="1"/>
        <end position="39"/>
    </location>
</feature>
<comment type="caution">
    <text evidence="2">The sequence shown here is derived from an EMBL/GenBank/DDBJ whole genome shotgun (WGS) entry which is preliminary data.</text>
</comment>
<name>A0A4Z2E677_9TELE</name>
<sequence length="93" mass="10696">MKISSLQRRRRGGAEEAQRRREEAQRGAEDSPLCSEKGRCGSGWKCCGFACFLRDMLAAHRRENNSGRRVQKLLKKLRKSSPSTAHVPRYDYQ</sequence>
<dbReference type="AlphaFoldDB" id="A0A4Z2E677"/>
<feature type="compositionally biased region" description="Basic residues" evidence="1">
    <location>
        <begin position="69"/>
        <end position="79"/>
    </location>
</feature>
<evidence type="ECO:0000256" key="1">
    <source>
        <dbReference type="SAM" id="MobiDB-lite"/>
    </source>
</evidence>
<organism evidence="2 3">
    <name type="scientific">Liparis tanakae</name>
    <name type="common">Tanaka's snailfish</name>
    <dbReference type="NCBI Taxonomy" id="230148"/>
    <lineage>
        <taxon>Eukaryota</taxon>
        <taxon>Metazoa</taxon>
        <taxon>Chordata</taxon>
        <taxon>Craniata</taxon>
        <taxon>Vertebrata</taxon>
        <taxon>Euteleostomi</taxon>
        <taxon>Actinopterygii</taxon>
        <taxon>Neopterygii</taxon>
        <taxon>Teleostei</taxon>
        <taxon>Neoteleostei</taxon>
        <taxon>Acanthomorphata</taxon>
        <taxon>Eupercaria</taxon>
        <taxon>Perciformes</taxon>
        <taxon>Cottioidei</taxon>
        <taxon>Cottales</taxon>
        <taxon>Liparidae</taxon>
        <taxon>Liparis</taxon>
    </lineage>
</organism>
<protein>
    <submittedName>
        <fullName evidence="2">Uncharacterized protein</fullName>
    </submittedName>
</protein>
<keyword evidence="3" id="KW-1185">Reference proteome</keyword>
<feature type="region of interest" description="Disordered" evidence="1">
    <location>
        <begin position="63"/>
        <end position="93"/>
    </location>
</feature>
<dbReference type="EMBL" id="SRLO01015923">
    <property type="protein sequence ID" value="TNN24261.1"/>
    <property type="molecule type" value="Genomic_DNA"/>
</dbReference>
<gene>
    <name evidence="2" type="ORF">EYF80_065616</name>
</gene>